<sequence>MADSNPGLGLTLGIYYMGIVFSSMLYGLTCLQAFIYFVSASRDPWRLKALALRSS</sequence>
<comment type="caution">
    <text evidence="1">The sequence shown here is derived from an EMBL/GenBank/DDBJ whole genome shotgun (WGS) entry which is preliminary data.</text>
</comment>
<reference evidence="1" key="2">
    <citation type="journal article" date="2022" name="New Phytol.">
        <title>Evolutionary transition to the ectomycorrhizal habit in the genomes of a hyperdiverse lineage of mushroom-forming fungi.</title>
        <authorList>
            <person name="Looney B."/>
            <person name="Miyauchi S."/>
            <person name="Morin E."/>
            <person name="Drula E."/>
            <person name="Courty P.E."/>
            <person name="Kohler A."/>
            <person name="Kuo A."/>
            <person name="LaButti K."/>
            <person name="Pangilinan J."/>
            <person name="Lipzen A."/>
            <person name="Riley R."/>
            <person name="Andreopoulos W."/>
            <person name="He G."/>
            <person name="Johnson J."/>
            <person name="Nolan M."/>
            <person name="Tritt A."/>
            <person name="Barry K.W."/>
            <person name="Grigoriev I.V."/>
            <person name="Nagy L.G."/>
            <person name="Hibbett D."/>
            <person name="Henrissat B."/>
            <person name="Matheny P.B."/>
            <person name="Labbe J."/>
            <person name="Martin F.M."/>
        </authorList>
    </citation>
    <scope>NUCLEOTIDE SEQUENCE</scope>
    <source>
        <strain evidence="1">FP105234-sp</strain>
    </source>
</reference>
<organism evidence="1 2">
    <name type="scientific">Auriscalpium vulgare</name>
    <dbReference type="NCBI Taxonomy" id="40419"/>
    <lineage>
        <taxon>Eukaryota</taxon>
        <taxon>Fungi</taxon>
        <taxon>Dikarya</taxon>
        <taxon>Basidiomycota</taxon>
        <taxon>Agaricomycotina</taxon>
        <taxon>Agaricomycetes</taxon>
        <taxon>Russulales</taxon>
        <taxon>Auriscalpiaceae</taxon>
        <taxon>Auriscalpium</taxon>
    </lineage>
</organism>
<protein>
    <submittedName>
        <fullName evidence="1">Uncharacterized protein</fullName>
    </submittedName>
</protein>
<name>A0ACB8RI36_9AGAM</name>
<dbReference type="EMBL" id="MU276020">
    <property type="protein sequence ID" value="KAI0043402.1"/>
    <property type="molecule type" value="Genomic_DNA"/>
</dbReference>
<proteinExistence type="predicted"/>
<evidence type="ECO:0000313" key="1">
    <source>
        <dbReference type="EMBL" id="KAI0043402.1"/>
    </source>
</evidence>
<evidence type="ECO:0000313" key="2">
    <source>
        <dbReference type="Proteomes" id="UP000814033"/>
    </source>
</evidence>
<dbReference type="Proteomes" id="UP000814033">
    <property type="component" value="Unassembled WGS sequence"/>
</dbReference>
<keyword evidence="2" id="KW-1185">Reference proteome</keyword>
<accession>A0ACB8RI36</accession>
<gene>
    <name evidence="1" type="ORF">FA95DRAFT_1609435</name>
</gene>
<reference evidence="1" key="1">
    <citation type="submission" date="2021-02" db="EMBL/GenBank/DDBJ databases">
        <authorList>
            <consortium name="DOE Joint Genome Institute"/>
            <person name="Ahrendt S."/>
            <person name="Looney B.P."/>
            <person name="Miyauchi S."/>
            <person name="Morin E."/>
            <person name="Drula E."/>
            <person name="Courty P.E."/>
            <person name="Chicoki N."/>
            <person name="Fauchery L."/>
            <person name="Kohler A."/>
            <person name="Kuo A."/>
            <person name="Labutti K."/>
            <person name="Pangilinan J."/>
            <person name="Lipzen A."/>
            <person name="Riley R."/>
            <person name="Andreopoulos W."/>
            <person name="He G."/>
            <person name="Johnson J."/>
            <person name="Barry K.W."/>
            <person name="Grigoriev I.V."/>
            <person name="Nagy L."/>
            <person name="Hibbett D."/>
            <person name="Henrissat B."/>
            <person name="Matheny P.B."/>
            <person name="Labbe J."/>
            <person name="Martin F."/>
        </authorList>
    </citation>
    <scope>NUCLEOTIDE SEQUENCE</scope>
    <source>
        <strain evidence="1">FP105234-sp</strain>
    </source>
</reference>